<dbReference type="HOGENOM" id="CLU_2537369_0_0_6"/>
<evidence type="ECO:0000313" key="2">
    <source>
        <dbReference type="EMBL" id="CAX53625.1"/>
    </source>
</evidence>
<name>D8MK27_ERWBE</name>
<accession>D8MK27</accession>
<evidence type="ECO:0000256" key="1">
    <source>
        <dbReference type="SAM" id="MobiDB-lite"/>
    </source>
</evidence>
<dbReference type="AlphaFoldDB" id="D8MK27"/>
<sequence>MPSDPSRQARNAALCGSAELTGLPVSGVGLDDQAGTDGEPKGAGFPELNNQEAASVFERFMNNINAKIYNSGKIKFIVNEIIS</sequence>
<dbReference type="EMBL" id="FP236830">
    <property type="protein sequence ID" value="CAX53625.1"/>
    <property type="molecule type" value="Genomic_DNA"/>
</dbReference>
<dbReference type="Proteomes" id="UP000008793">
    <property type="component" value="Plasmid pEB170"/>
</dbReference>
<organism evidence="3">
    <name type="scientific">Erwinia billingiae (strain Eb661)</name>
    <dbReference type="NCBI Taxonomy" id="634500"/>
    <lineage>
        <taxon>Bacteria</taxon>
        <taxon>Pseudomonadati</taxon>
        <taxon>Pseudomonadota</taxon>
        <taxon>Gammaproteobacteria</taxon>
        <taxon>Enterobacterales</taxon>
        <taxon>Erwiniaceae</taxon>
        <taxon>Erwinia</taxon>
    </lineage>
</organism>
<feature type="region of interest" description="Disordered" evidence="1">
    <location>
        <begin position="26"/>
        <end position="47"/>
    </location>
</feature>
<protein>
    <submittedName>
        <fullName evidence="2">Uncharacterized protein</fullName>
    </submittedName>
</protein>
<geneLocation type="plasmid" evidence="2 3">
    <name>pEB170</name>
</geneLocation>
<gene>
    <name evidence="2" type="ordered locus">EbC_pEb17201720</name>
</gene>
<evidence type="ECO:0000313" key="3">
    <source>
        <dbReference type="Proteomes" id="UP000008793"/>
    </source>
</evidence>
<reference evidence="2 3" key="1">
    <citation type="journal article" date="2010" name="BMC Genomics">
        <title>Genome comparison of the epiphytic bacteria Erwinia billingiae and E. tasmaniensis with the pear pathogen E. pyrifoliae.</title>
        <authorList>
            <person name="Kube M."/>
            <person name="Migdoll A.M."/>
            <person name="Gehring I."/>
            <person name="Heitmann K."/>
            <person name="Mayer Y."/>
            <person name="Kuhl H."/>
            <person name="Knaust F."/>
            <person name="Geider K."/>
            <person name="Reinhardt R."/>
        </authorList>
    </citation>
    <scope>NUCLEOTIDE SEQUENCE [LARGE SCALE GENOMIC DNA]</scope>
    <source>
        <strain evidence="2 3">Eb661</strain>
        <plasmid evidence="2">pEB170</plasmid>
    </source>
</reference>
<keyword evidence="2" id="KW-0614">Plasmid</keyword>
<proteinExistence type="predicted"/>
<dbReference type="KEGG" id="ebi:EbC_pEb17201720"/>
<keyword evidence="3" id="KW-1185">Reference proteome</keyword>